<dbReference type="Proteomes" id="UP000092177">
    <property type="component" value="Chromosome 12"/>
</dbReference>
<reference evidence="3" key="1">
    <citation type="journal article" date="2017" name="BMC Genomics">
        <title>Gapless genome assembly of Colletotrichum higginsianum reveals chromosome structure and association of transposable elements with secondary metabolite gene clusters.</title>
        <authorList>
            <person name="Dallery J.-F."/>
            <person name="Lapalu N."/>
            <person name="Zampounis A."/>
            <person name="Pigne S."/>
            <person name="Luyten I."/>
            <person name="Amselem J."/>
            <person name="Wittenberg A.H.J."/>
            <person name="Zhou S."/>
            <person name="de Queiroz M.V."/>
            <person name="Robin G.P."/>
            <person name="Auger A."/>
            <person name="Hainaut M."/>
            <person name="Henrissat B."/>
            <person name="Kim K.-T."/>
            <person name="Lee Y.-H."/>
            <person name="Lespinet O."/>
            <person name="Schwartz D.C."/>
            <person name="Thon M.R."/>
            <person name="O'Connell R.J."/>
        </authorList>
    </citation>
    <scope>NUCLEOTIDE SEQUENCE [LARGE SCALE GENOMIC DNA]</scope>
    <source>
        <strain evidence="3">IMI 349063</strain>
    </source>
</reference>
<evidence type="ECO:0000256" key="1">
    <source>
        <dbReference type="SAM" id="MobiDB-lite"/>
    </source>
</evidence>
<dbReference type="KEGG" id="chig:CH63R_14639"/>
<evidence type="ECO:0000313" key="2">
    <source>
        <dbReference type="EMBL" id="OBR02067.1"/>
    </source>
</evidence>
<protein>
    <submittedName>
        <fullName evidence="2">Uncharacterized protein</fullName>
    </submittedName>
</protein>
<dbReference type="RefSeq" id="XP_018150585.1">
    <property type="nucleotide sequence ID" value="XM_018309613.1"/>
</dbReference>
<keyword evidence="3" id="KW-1185">Reference proteome</keyword>
<gene>
    <name evidence="2" type="ORF">CH63R_14639</name>
</gene>
<dbReference type="EMBL" id="LTAN01000012">
    <property type="protein sequence ID" value="OBR02067.1"/>
    <property type="molecule type" value="Genomic_DNA"/>
</dbReference>
<feature type="compositionally biased region" description="Basic and acidic residues" evidence="1">
    <location>
        <begin position="1"/>
        <end position="13"/>
    </location>
</feature>
<feature type="region of interest" description="Disordered" evidence="1">
    <location>
        <begin position="1"/>
        <end position="21"/>
    </location>
</feature>
<proteinExistence type="predicted"/>
<name>A0A1B7XQN2_COLHI</name>
<organism evidence="2 3">
    <name type="scientific">Colletotrichum higginsianum (strain IMI 349063)</name>
    <name type="common">Crucifer anthracnose fungus</name>
    <dbReference type="NCBI Taxonomy" id="759273"/>
    <lineage>
        <taxon>Eukaryota</taxon>
        <taxon>Fungi</taxon>
        <taxon>Dikarya</taxon>
        <taxon>Ascomycota</taxon>
        <taxon>Pezizomycotina</taxon>
        <taxon>Sordariomycetes</taxon>
        <taxon>Hypocreomycetidae</taxon>
        <taxon>Glomerellales</taxon>
        <taxon>Glomerellaceae</taxon>
        <taxon>Colletotrichum</taxon>
        <taxon>Colletotrichum destructivum species complex</taxon>
    </lineage>
</organism>
<dbReference type="GeneID" id="28873720"/>
<accession>A0A1B7XQN2</accession>
<feature type="region of interest" description="Disordered" evidence="1">
    <location>
        <begin position="145"/>
        <end position="268"/>
    </location>
</feature>
<dbReference type="VEuPathDB" id="FungiDB:CH63R_14639"/>
<feature type="compositionally biased region" description="Gly residues" evidence="1">
    <location>
        <begin position="174"/>
        <end position="189"/>
    </location>
</feature>
<dbReference type="OrthoDB" id="10518422at2759"/>
<feature type="compositionally biased region" description="Polar residues" evidence="1">
    <location>
        <begin position="247"/>
        <end position="268"/>
    </location>
</feature>
<sequence>MRIVAEEKSEHHPLSSPSPPFFKSSAGTWKADLVTAPPQGSIHQLATQHRLQMMQEKAKKGGVDQRLRGRQLWRFRQHLLETDPASEKLAAMETADPGLAFLDYLGWDTASPDEHEEKLLPSWDGEGLGRFGTWINGTFSKTWRRDWEKQGRPKRSATEEDPGPQDPLSSYVTGEGGSTAIGSGTGGGDDAVQHDGGLVTATCRTGGDGGGEEDAEGSRSKPPCHPPMDATPSPSSGACKRPLPITRLQTQTQSQGLEKPSQHPTNAHLSRNLRDLSISSPLVRHPDEDGQWLRYDAAECGARAQLLEDDGLFPPGLRPGVSGWSQDRLVRWTQEQQQEQEGQSTATTNHVLGLAQEEACPPPKHRNVPGVLGREAGGPYRSADVTGWSAGRLQNFYEFYRTVYRAGDKK</sequence>
<evidence type="ECO:0000313" key="3">
    <source>
        <dbReference type="Proteomes" id="UP000092177"/>
    </source>
</evidence>
<comment type="caution">
    <text evidence="2">The sequence shown here is derived from an EMBL/GenBank/DDBJ whole genome shotgun (WGS) entry which is preliminary data.</text>
</comment>
<dbReference type="AlphaFoldDB" id="A0A1B7XQN2"/>